<evidence type="ECO:0000313" key="2">
    <source>
        <dbReference type="Proteomes" id="UP000316759"/>
    </source>
</evidence>
<reference evidence="1 2" key="1">
    <citation type="submission" date="2019-04" db="EMBL/GenBank/DDBJ databases">
        <title>Annotation for the trematode Fasciola gigantica.</title>
        <authorList>
            <person name="Choi Y.-J."/>
        </authorList>
    </citation>
    <scope>NUCLEOTIDE SEQUENCE [LARGE SCALE GENOMIC DNA]</scope>
    <source>
        <strain evidence="1">Uganda_cow_1</strain>
    </source>
</reference>
<evidence type="ECO:0000313" key="1">
    <source>
        <dbReference type="EMBL" id="TPP57486.1"/>
    </source>
</evidence>
<dbReference type="Proteomes" id="UP000316759">
    <property type="component" value="Unassembled WGS sequence"/>
</dbReference>
<dbReference type="EMBL" id="SUNJ01013149">
    <property type="protein sequence ID" value="TPP57486.1"/>
    <property type="molecule type" value="Genomic_DNA"/>
</dbReference>
<sequence>MELMTKVGRITNDRPLVQNSSGTCEYAVLTPNYLLLGSRNASSDESETKPCKLNRRWRQAQHLTEMFWSRVWARIFFFKRRVEGREKKKKTQFFFSFGKFLILGGGGNPQKVGRNHERQTVACRIALGTCEYAVLTTELCL</sequence>
<organism evidence="1 2">
    <name type="scientific">Fasciola gigantica</name>
    <name type="common">Giant liver fluke</name>
    <dbReference type="NCBI Taxonomy" id="46835"/>
    <lineage>
        <taxon>Eukaryota</taxon>
        <taxon>Metazoa</taxon>
        <taxon>Spiralia</taxon>
        <taxon>Lophotrochozoa</taxon>
        <taxon>Platyhelminthes</taxon>
        <taxon>Trematoda</taxon>
        <taxon>Digenea</taxon>
        <taxon>Plagiorchiida</taxon>
        <taxon>Echinostomata</taxon>
        <taxon>Echinostomatoidea</taxon>
        <taxon>Fasciolidae</taxon>
        <taxon>Fasciola</taxon>
    </lineage>
</organism>
<dbReference type="STRING" id="46835.A0A504YA30"/>
<dbReference type="OrthoDB" id="8046937at2759"/>
<accession>A0A504YA30</accession>
<comment type="caution">
    <text evidence="1">The sequence shown here is derived from an EMBL/GenBank/DDBJ whole genome shotgun (WGS) entry which is preliminary data.</text>
</comment>
<keyword evidence="2" id="KW-1185">Reference proteome</keyword>
<name>A0A504YA30_FASGI</name>
<gene>
    <name evidence="1" type="ORF">FGIG_00584</name>
</gene>
<protein>
    <submittedName>
        <fullName evidence="1">Uncharacterized protein</fullName>
    </submittedName>
</protein>
<proteinExistence type="predicted"/>
<dbReference type="AlphaFoldDB" id="A0A504YA30"/>